<gene>
    <name evidence="2" type="ORF">PPN31114_02282</name>
</gene>
<sequence length="98" mass="10627">MNPVSRSDLPPPAPSVGDASLTLPPVLLQRLREASEEIASEPSPSASMDVPDDGISAEDDTAITDELASVFRDGWIRNTLIGWFGEEKERYEEIGGKE</sequence>
<accession>A0A5E4UVW1</accession>
<evidence type="ECO:0000256" key="1">
    <source>
        <dbReference type="SAM" id="MobiDB-lite"/>
    </source>
</evidence>
<evidence type="ECO:0000313" key="2">
    <source>
        <dbReference type="EMBL" id="VVE04088.1"/>
    </source>
</evidence>
<dbReference type="Proteomes" id="UP000366945">
    <property type="component" value="Unassembled WGS sequence"/>
</dbReference>
<proteinExistence type="predicted"/>
<name>A0A5E4UVW1_9BURK</name>
<keyword evidence="3" id="KW-1185">Reference proteome</keyword>
<reference evidence="2 3" key="1">
    <citation type="submission" date="2019-08" db="EMBL/GenBank/DDBJ databases">
        <authorList>
            <person name="Peeters C."/>
        </authorList>
    </citation>
    <scope>NUCLEOTIDE SEQUENCE [LARGE SCALE GENOMIC DNA]</scope>
    <source>
        <strain evidence="2 3">LMG 31114</strain>
    </source>
</reference>
<dbReference type="AlphaFoldDB" id="A0A5E4UVW1"/>
<feature type="region of interest" description="Disordered" evidence="1">
    <location>
        <begin position="34"/>
        <end position="57"/>
    </location>
</feature>
<organism evidence="2 3">
    <name type="scientific">Pandoraea pneumonica</name>
    <dbReference type="NCBI Taxonomy" id="2508299"/>
    <lineage>
        <taxon>Bacteria</taxon>
        <taxon>Pseudomonadati</taxon>
        <taxon>Pseudomonadota</taxon>
        <taxon>Betaproteobacteria</taxon>
        <taxon>Burkholderiales</taxon>
        <taxon>Burkholderiaceae</taxon>
        <taxon>Pandoraea</taxon>
    </lineage>
</organism>
<protein>
    <submittedName>
        <fullName evidence="2">Uncharacterized protein</fullName>
    </submittedName>
</protein>
<feature type="region of interest" description="Disordered" evidence="1">
    <location>
        <begin position="1"/>
        <end position="22"/>
    </location>
</feature>
<dbReference type="RefSeq" id="WP_150679602.1">
    <property type="nucleotide sequence ID" value="NZ_CABPSK010000002.1"/>
</dbReference>
<dbReference type="GeneID" id="300404314"/>
<evidence type="ECO:0000313" key="3">
    <source>
        <dbReference type="Proteomes" id="UP000366945"/>
    </source>
</evidence>
<dbReference type="EMBL" id="CABPSK010000002">
    <property type="protein sequence ID" value="VVE04088.1"/>
    <property type="molecule type" value="Genomic_DNA"/>
</dbReference>